<dbReference type="PANTHER" id="PTHR11972">
    <property type="entry name" value="NADPH OXIDASE"/>
    <property type="match status" value="1"/>
</dbReference>
<accession>A0A162PGN7</accession>
<dbReference type="GO" id="GO:0016175">
    <property type="term" value="F:superoxide-generating NAD(P)H oxidase activity"/>
    <property type="evidence" value="ECO:0007669"/>
    <property type="project" value="TreeGrafter"/>
</dbReference>
<evidence type="ECO:0000313" key="4">
    <source>
        <dbReference type="Proteomes" id="UP000076858"/>
    </source>
</evidence>
<keyword evidence="2" id="KW-1133">Transmembrane helix</keyword>
<dbReference type="Proteomes" id="UP000076858">
    <property type="component" value="Unassembled WGS sequence"/>
</dbReference>
<evidence type="ECO:0000313" key="3">
    <source>
        <dbReference type="EMBL" id="KZS18834.1"/>
    </source>
</evidence>
<organism evidence="3 4">
    <name type="scientific">Daphnia magna</name>
    <dbReference type="NCBI Taxonomy" id="35525"/>
    <lineage>
        <taxon>Eukaryota</taxon>
        <taxon>Metazoa</taxon>
        <taxon>Ecdysozoa</taxon>
        <taxon>Arthropoda</taxon>
        <taxon>Crustacea</taxon>
        <taxon>Branchiopoda</taxon>
        <taxon>Diplostraca</taxon>
        <taxon>Cladocera</taxon>
        <taxon>Anomopoda</taxon>
        <taxon>Daphniidae</taxon>
        <taxon>Daphnia</taxon>
    </lineage>
</organism>
<dbReference type="GO" id="GO:0043020">
    <property type="term" value="C:NADPH oxidase complex"/>
    <property type="evidence" value="ECO:0007669"/>
    <property type="project" value="TreeGrafter"/>
</dbReference>
<comment type="caution">
    <text evidence="3">The sequence shown here is derived from an EMBL/GenBank/DDBJ whole genome shotgun (WGS) entry which is preliminary data.</text>
</comment>
<evidence type="ECO:0000256" key="1">
    <source>
        <dbReference type="ARBA" id="ARBA00023002"/>
    </source>
</evidence>
<feature type="transmembrane region" description="Helical" evidence="2">
    <location>
        <begin position="106"/>
        <end position="130"/>
    </location>
</feature>
<keyword evidence="2" id="KW-0472">Membrane</keyword>
<sequence>MCSSSRTRKNLTLRKKKMRRLDRWINYAGNHRSCFSFGIILIVIHLVLVAERVYRYRHSSAWIVIARSSGQCLHFNCALVLLLTLRRSFTWLRSKGMDWLLPLDRTIYFHKMIGWLICVFSVVHTLAHIINYGE</sequence>
<gene>
    <name evidence="3" type="ORF">APZ42_015435</name>
</gene>
<dbReference type="EMBL" id="LRGB01000512">
    <property type="protein sequence ID" value="KZS18834.1"/>
    <property type="molecule type" value="Genomic_DNA"/>
</dbReference>
<dbReference type="InterPro" id="IPR050369">
    <property type="entry name" value="RBOH/FRE"/>
</dbReference>
<dbReference type="OrthoDB" id="167398at2759"/>
<dbReference type="GO" id="GO:0006952">
    <property type="term" value="P:defense response"/>
    <property type="evidence" value="ECO:0007669"/>
    <property type="project" value="TreeGrafter"/>
</dbReference>
<dbReference type="AlphaFoldDB" id="A0A162PGN7"/>
<keyword evidence="4" id="KW-1185">Reference proteome</keyword>
<protein>
    <submittedName>
        <fullName evidence="3">Putative Nadph oxidase</fullName>
    </submittedName>
</protein>
<evidence type="ECO:0000256" key="2">
    <source>
        <dbReference type="SAM" id="Phobius"/>
    </source>
</evidence>
<dbReference type="STRING" id="35525.A0A162PGN7"/>
<feature type="transmembrane region" description="Helical" evidence="2">
    <location>
        <begin position="24"/>
        <end position="48"/>
    </location>
</feature>
<name>A0A162PGN7_9CRUS</name>
<keyword evidence="2" id="KW-0812">Transmembrane</keyword>
<reference evidence="3 4" key="1">
    <citation type="submission" date="2016-03" db="EMBL/GenBank/DDBJ databases">
        <title>EvidentialGene: Evidence-directed Construction of Genes on Genomes.</title>
        <authorList>
            <person name="Gilbert D.G."/>
            <person name="Choi J.-H."/>
            <person name="Mockaitis K."/>
            <person name="Colbourne J."/>
            <person name="Pfrender M."/>
        </authorList>
    </citation>
    <scope>NUCLEOTIDE SEQUENCE [LARGE SCALE GENOMIC DNA]</scope>
    <source>
        <strain evidence="3 4">Xinb3</strain>
        <tissue evidence="3">Complete organism</tissue>
    </source>
</reference>
<dbReference type="PANTHER" id="PTHR11972:SF58">
    <property type="entry name" value="NADPH OXIDASE 5"/>
    <property type="match status" value="1"/>
</dbReference>
<proteinExistence type="predicted"/>
<keyword evidence="1" id="KW-0560">Oxidoreductase</keyword>
<dbReference type="GO" id="GO:0042554">
    <property type="term" value="P:superoxide anion generation"/>
    <property type="evidence" value="ECO:0007669"/>
    <property type="project" value="TreeGrafter"/>
</dbReference>
<feature type="transmembrane region" description="Helical" evidence="2">
    <location>
        <begin position="60"/>
        <end position="85"/>
    </location>
</feature>